<protein>
    <submittedName>
        <fullName evidence="6">LamG domain-containing protein</fullName>
    </submittedName>
</protein>
<dbReference type="PANTHER" id="PTHR46943">
    <property type="entry name" value="PENTRAXIN-RELATED PROTEIN PTX3"/>
    <property type="match status" value="1"/>
</dbReference>
<dbReference type="EMBL" id="VSZQ01000027">
    <property type="protein sequence ID" value="TYR65239.1"/>
    <property type="molecule type" value="Genomic_DNA"/>
</dbReference>
<feature type="domain" description="LamG-like jellyroll fold" evidence="5">
    <location>
        <begin position="1251"/>
        <end position="1416"/>
    </location>
</feature>
<feature type="region of interest" description="Disordered" evidence="3">
    <location>
        <begin position="745"/>
        <end position="779"/>
    </location>
</feature>
<gene>
    <name evidence="6" type="ORF">FY004_07170</name>
</gene>
<evidence type="ECO:0000256" key="4">
    <source>
        <dbReference type="SAM" id="SignalP"/>
    </source>
</evidence>
<dbReference type="GO" id="GO:0006955">
    <property type="term" value="P:immune response"/>
    <property type="evidence" value="ECO:0007669"/>
    <property type="project" value="InterPro"/>
</dbReference>
<dbReference type="InterPro" id="IPR042837">
    <property type="entry name" value="PTX3"/>
</dbReference>
<dbReference type="Gene3D" id="2.60.120.200">
    <property type="match status" value="3"/>
</dbReference>
<keyword evidence="1 4" id="KW-0732">Signal</keyword>
<feature type="compositionally biased region" description="Low complexity" evidence="3">
    <location>
        <begin position="33"/>
        <end position="57"/>
    </location>
</feature>
<accession>A0A5D4JLL5</accession>
<feature type="domain" description="LamG-like jellyroll fold" evidence="5">
    <location>
        <begin position="1029"/>
        <end position="1175"/>
    </location>
</feature>
<name>A0A5D4JLL5_9ACTN</name>
<evidence type="ECO:0000313" key="7">
    <source>
        <dbReference type="Proteomes" id="UP000323242"/>
    </source>
</evidence>
<feature type="region of interest" description="Disordered" evidence="3">
    <location>
        <begin position="634"/>
        <end position="653"/>
    </location>
</feature>
<keyword evidence="2" id="KW-1015">Disulfide bond</keyword>
<dbReference type="SUPFAM" id="SSF49899">
    <property type="entry name" value="Concanavalin A-like lectins/glucanases"/>
    <property type="match status" value="3"/>
</dbReference>
<sequence length="1436" mass="151133">MLCRARVRRTAGRAAAVSLVCALAAGLSGGSGTPTASARPLDGVQPSAQQQAPAVAPEGTSETDALKEAKRTGERVEVMSLRGESSEVFATPEGLLEAREHLRPVWARKDGTWKAVDTSLVASGGTVAPRASTTELSFSGGGEGPLVRLARAGRALELSWPGAVPAPTLADDMATYADIIPGVDLRLTATPDGFTQLLVVKSAEAASSPHLAELRLRLATRGMEVRETSEGGIEAVDRGAGGVVFEAPTPVMWDSSPGEATDASSSGASARSVPQAGTGGSEEPGAGESGQLAPVGVDVPAGGGELVLTPDRDVLVGEDTVYPVFIDPQWYSPKASAWTMASKYWAGSPQWKFNGDSDAGLGYCGWVFCKPYDTKRLFYQIPTSRFAGKSILSAEFVVRETHAASCEKREVQLWRTKGINSSTTWNSQNASGFWVDHIENRSFAYGADGCAAADAEFNVKSVVAQAAAGKWSTLTFGMRATSESDPYTWKRFSDDAFLRVQYNRPPAQIKEAQLTQNPGGACGKPGAAKRVRILPTLRANDVTDPDRDRVRVQFEASWDSGDGKGFVSRWTSAVSTYKTSGSDFSLSLPSSIPKNRTIGWSARSNDGAQWSPWSWVGSATACNMVYDTSVPAGPSITSGQYPPSDPEDPQDPWLDGVGRYGTFTVDSSSTDVSKYWFGVNGDPSSKHALTTSGGGAKSMKFMPTRPGVNFVTAQAFDTAGNGSEIRTYQFRVRVGQPDRLSWDLDEPPGAAAAKGQGGTWPAQLNGGAQPGADGVTGNGLHLDGVDGHAATLSPVLNTGKSFSVSLWARLPADKPDAATVAVSQAGHNTSGFEIYHSSALGGWAFLRHTADAAGTTTVRAVQPACPAGDTLCASGRLGVWTHLVGVFDNPGRQLKLYVDGKLVGSAPFTGPWDARGRTILGAASHYGTTENFFGGDLDEVQLFDYQLVDGQVARLHAKQPVDTNRPAKLAWPLDEDSAATAVTGRAQQADATLKGGAESGAEGVAGTGLELDGADDHAVTGRPVMDTYQSFAVSAWARVPKNKPNRAMVVAHQNGTSNRGFELYHSTTGWVFQRATADTADAPLVRAVETAANDPNCPLAAPGEWAHAVGVYDIDAQQIRLYVNGCLKATQPFTTPWLASGSVTLGASGYSSGFSNFFQGNLDDIQLYDRTISDDEVRQLFKQRPLVKSRWLLESNPAAPATSPNAAAGAYPLTLNGNAAIGSGWVDDGGLVLDGVDDYAATTGVPLDTGASYTVTAWAQAAAVPDGPATVISAVGAATSAFAVRYVPDALGIGRWQIEMAGADSATAVPVRVENQSFYSATDWNHLALVYDGFADQARLYVNGQLEQVTCPDTDEDGTPDDPSCTDRVSWSVNTAAFPATKSLQVGRVLDGATAGEYWPGGIDDIWAFQGALDETQISMLAQGWPGLPTRVPAEG</sequence>
<dbReference type="Pfam" id="PF13385">
    <property type="entry name" value="Laminin_G_3"/>
    <property type="match status" value="3"/>
</dbReference>
<feature type="region of interest" description="Disordered" evidence="3">
    <location>
        <begin position="31"/>
        <end position="65"/>
    </location>
</feature>
<dbReference type="InterPro" id="IPR006558">
    <property type="entry name" value="LamG-like"/>
</dbReference>
<feature type="compositionally biased region" description="Low complexity" evidence="3">
    <location>
        <begin position="283"/>
        <end position="296"/>
    </location>
</feature>
<feature type="chain" id="PRO_5038414769" evidence="4">
    <location>
        <begin position="25"/>
        <end position="1436"/>
    </location>
</feature>
<evidence type="ECO:0000256" key="3">
    <source>
        <dbReference type="SAM" id="MobiDB-lite"/>
    </source>
</evidence>
<feature type="signal peptide" evidence="4">
    <location>
        <begin position="1"/>
        <end position="24"/>
    </location>
</feature>
<organism evidence="6 7">
    <name type="scientific">Streptomyces parvus</name>
    <dbReference type="NCBI Taxonomy" id="66428"/>
    <lineage>
        <taxon>Bacteria</taxon>
        <taxon>Bacillati</taxon>
        <taxon>Actinomycetota</taxon>
        <taxon>Actinomycetes</taxon>
        <taxon>Kitasatosporales</taxon>
        <taxon>Streptomycetaceae</taxon>
        <taxon>Streptomyces</taxon>
    </lineage>
</organism>
<feature type="domain" description="LamG-like jellyroll fold" evidence="5">
    <location>
        <begin position="800"/>
        <end position="950"/>
    </location>
</feature>
<evidence type="ECO:0000256" key="2">
    <source>
        <dbReference type="ARBA" id="ARBA00023157"/>
    </source>
</evidence>
<keyword evidence="7" id="KW-1185">Reference proteome</keyword>
<evidence type="ECO:0000259" key="5">
    <source>
        <dbReference type="SMART" id="SM00560"/>
    </source>
</evidence>
<evidence type="ECO:0000313" key="6">
    <source>
        <dbReference type="EMBL" id="TYR65239.1"/>
    </source>
</evidence>
<dbReference type="InterPro" id="IPR013320">
    <property type="entry name" value="ConA-like_dom_sf"/>
</dbReference>
<dbReference type="SMART" id="SM00560">
    <property type="entry name" value="LamGL"/>
    <property type="match status" value="3"/>
</dbReference>
<reference evidence="6 7" key="1">
    <citation type="submission" date="2019-08" db="EMBL/GenBank/DDBJ databases">
        <title>Draft genome for granaticin producer strain Streptomyces parvus C05.</title>
        <authorList>
            <person name="Gonzalez-Pimentel J.L."/>
        </authorList>
    </citation>
    <scope>NUCLEOTIDE SEQUENCE [LARGE SCALE GENOMIC DNA]</scope>
    <source>
        <strain evidence="6 7">C05</strain>
    </source>
</reference>
<feature type="region of interest" description="Disordered" evidence="3">
    <location>
        <begin position="250"/>
        <end position="296"/>
    </location>
</feature>
<comment type="caution">
    <text evidence="6">The sequence shown here is derived from an EMBL/GenBank/DDBJ whole genome shotgun (WGS) entry which is preliminary data.</text>
</comment>
<dbReference type="Proteomes" id="UP000323242">
    <property type="component" value="Unassembled WGS sequence"/>
</dbReference>
<dbReference type="PANTHER" id="PTHR46943:SF1">
    <property type="entry name" value="PENTRAXIN-RELATED PROTEIN PTX3"/>
    <property type="match status" value="1"/>
</dbReference>
<evidence type="ECO:0000256" key="1">
    <source>
        <dbReference type="ARBA" id="ARBA00022729"/>
    </source>
</evidence>
<proteinExistence type="predicted"/>